<dbReference type="VEuPathDB" id="VectorBase:ASIC007256"/>
<dbReference type="VEuPathDB" id="VectorBase:ASIS004709"/>
<organism evidence="3">
    <name type="scientific">Anopheles sinensis</name>
    <name type="common">Mosquito</name>
    <dbReference type="NCBI Taxonomy" id="74873"/>
    <lineage>
        <taxon>Eukaryota</taxon>
        <taxon>Metazoa</taxon>
        <taxon>Ecdysozoa</taxon>
        <taxon>Arthropoda</taxon>
        <taxon>Hexapoda</taxon>
        <taxon>Insecta</taxon>
        <taxon>Pterygota</taxon>
        <taxon>Neoptera</taxon>
        <taxon>Endopterygota</taxon>
        <taxon>Diptera</taxon>
        <taxon>Nematocera</taxon>
        <taxon>Culicoidea</taxon>
        <taxon>Culicidae</taxon>
        <taxon>Anophelinae</taxon>
        <taxon>Anopheles</taxon>
    </lineage>
</organism>
<dbReference type="CDD" id="cd08203">
    <property type="entry name" value="SAM_PNT"/>
    <property type="match status" value="1"/>
</dbReference>
<dbReference type="EMBL" id="ATLV01015007">
    <property type="status" value="NOT_ANNOTATED_CDS"/>
    <property type="molecule type" value="Genomic_DNA"/>
</dbReference>
<dbReference type="OrthoDB" id="10067219at2759"/>
<feature type="domain" description="PNT" evidence="2">
    <location>
        <begin position="20"/>
        <end position="107"/>
    </location>
</feature>
<keyword evidence="5" id="KW-1185">Reference proteome</keyword>
<gene>
    <name evidence="3" type="ORF">ZHAS_00007256</name>
</gene>
<dbReference type="GO" id="GO:0043565">
    <property type="term" value="F:sequence-specific DNA binding"/>
    <property type="evidence" value="ECO:0007669"/>
    <property type="project" value="InterPro"/>
</dbReference>
<evidence type="ECO:0000313" key="4">
    <source>
        <dbReference type="EnsemblMetazoa" id="ASIC007256-PA"/>
    </source>
</evidence>
<accession>A0A084VPI6</accession>
<dbReference type="InterPro" id="IPR003118">
    <property type="entry name" value="Pointed_dom"/>
</dbReference>
<protein>
    <submittedName>
        <fullName evidence="3 4">Ets domain-containing protein</fullName>
    </submittedName>
</protein>
<dbReference type="STRING" id="74873.A0A084VPI6"/>
<evidence type="ECO:0000259" key="2">
    <source>
        <dbReference type="PROSITE" id="PS51433"/>
    </source>
</evidence>
<evidence type="ECO:0000256" key="1">
    <source>
        <dbReference type="SAM" id="MobiDB-lite"/>
    </source>
</evidence>
<dbReference type="SUPFAM" id="SSF47769">
    <property type="entry name" value="SAM/Pointed domain"/>
    <property type="match status" value="1"/>
</dbReference>
<reference evidence="4" key="2">
    <citation type="submission" date="2020-05" db="UniProtKB">
        <authorList>
            <consortium name="EnsemblMetazoa"/>
        </authorList>
    </citation>
    <scope>IDENTIFICATION</scope>
</reference>
<dbReference type="EnsemblMetazoa" id="ASIC007256-RA">
    <property type="protein sequence ID" value="ASIC007256-PA"/>
    <property type="gene ID" value="ASIC007256"/>
</dbReference>
<dbReference type="AlphaFoldDB" id="A0A084VPI6"/>
<dbReference type="InterPro" id="IPR013761">
    <property type="entry name" value="SAM/pointed_sf"/>
</dbReference>
<evidence type="ECO:0000313" key="5">
    <source>
        <dbReference type="Proteomes" id="UP000030765"/>
    </source>
</evidence>
<dbReference type="OMA" id="HIISWIS"/>
<proteinExistence type="predicted"/>
<name>A0A084VPI6_ANOSI</name>
<dbReference type="Gene3D" id="1.10.150.50">
    <property type="entry name" value="Transcription Factor, Ets-1"/>
    <property type="match status" value="1"/>
</dbReference>
<sequence>MQHDEDNSWCASDCAKGAEEHDSSDDEDSEQIYVPNNPLEWTAEHVSAWTLWVSKNFEIFPPLEPARFPNGGEEIAKFTKADFWVCAGSKAGGDTCAKHFAHLMQRATGAEDKQLYNDVDPDRAQRESLFASFGVTEA</sequence>
<dbReference type="EMBL" id="KE524999">
    <property type="protein sequence ID" value="KFB39880.1"/>
    <property type="molecule type" value="Genomic_DNA"/>
</dbReference>
<evidence type="ECO:0000313" key="3">
    <source>
        <dbReference type="EMBL" id="KFB39880.1"/>
    </source>
</evidence>
<feature type="region of interest" description="Disordered" evidence="1">
    <location>
        <begin position="1"/>
        <end position="34"/>
    </location>
</feature>
<reference evidence="3 5" key="1">
    <citation type="journal article" date="2014" name="BMC Genomics">
        <title>Genome sequence of Anopheles sinensis provides insight into genetics basis of mosquito competence for malaria parasites.</title>
        <authorList>
            <person name="Zhou D."/>
            <person name="Zhang D."/>
            <person name="Ding G."/>
            <person name="Shi L."/>
            <person name="Hou Q."/>
            <person name="Ye Y."/>
            <person name="Xu Y."/>
            <person name="Zhou H."/>
            <person name="Xiong C."/>
            <person name="Li S."/>
            <person name="Yu J."/>
            <person name="Hong S."/>
            <person name="Yu X."/>
            <person name="Zou P."/>
            <person name="Chen C."/>
            <person name="Chang X."/>
            <person name="Wang W."/>
            <person name="Lv Y."/>
            <person name="Sun Y."/>
            <person name="Ma L."/>
            <person name="Shen B."/>
            <person name="Zhu C."/>
        </authorList>
    </citation>
    <scope>NUCLEOTIDE SEQUENCE [LARGE SCALE GENOMIC DNA]</scope>
</reference>
<dbReference type="PROSITE" id="PS51433">
    <property type="entry name" value="PNT"/>
    <property type="match status" value="1"/>
</dbReference>
<dbReference type="Proteomes" id="UP000030765">
    <property type="component" value="Unassembled WGS sequence"/>
</dbReference>
<dbReference type="Pfam" id="PF02198">
    <property type="entry name" value="SAM_PNT"/>
    <property type="match status" value="1"/>
</dbReference>